<dbReference type="SMART" id="SM01118">
    <property type="entry name" value="CYTH"/>
    <property type="match status" value="1"/>
</dbReference>
<dbReference type="InterPro" id="IPR023577">
    <property type="entry name" value="CYTH_domain"/>
</dbReference>
<dbReference type="CDD" id="cd07891">
    <property type="entry name" value="CYTH-like_CthTTM-like_1"/>
    <property type="match status" value="1"/>
</dbReference>
<reference evidence="3" key="1">
    <citation type="journal article" date="2019" name="Int. J. Syst. Evol. Microbiol.">
        <title>The Global Catalogue of Microorganisms (GCM) 10K type strain sequencing project: providing services to taxonomists for standard genome sequencing and annotation.</title>
        <authorList>
            <consortium name="The Broad Institute Genomics Platform"/>
            <consortium name="The Broad Institute Genome Sequencing Center for Infectious Disease"/>
            <person name="Wu L."/>
            <person name="Ma J."/>
        </authorList>
    </citation>
    <scope>NUCLEOTIDE SEQUENCE [LARGE SCALE GENOMIC DNA]</scope>
    <source>
        <strain evidence="3">CGMCC 1.12931</strain>
    </source>
</reference>
<sequence>MQEIERKFLVNNLDFKKEASSSNTIRQAFISRHPERTVRVRQYGNRAFLTIKGKSSEDGTTRMEWEKEITIAEAKQLFAVCEDGEIHKERYLVQLEDFTFEVDEFFGENKGLIIAEIELSSANQAFPKPAWLGKEVTGDVRFYNSQLSKNPFSGFSDEIYNIP</sequence>
<comment type="caution">
    <text evidence="2">The sequence shown here is derived from an EMBL/GenBank/DDBJ whole genome shotgun (WGS) entry which is preliminary data.</text>
</comment>
<dbReference type="RefSeq" id="WP_188458830.1">
    <property type="nucleotide sequence ID" value="NZ_BMGM01000007.1"/>
</dbReference>
<dbReference type="PANTHER" id="PTHR40114:SF1">
    <property type="entry name" value="SLR0698 PROTEIN"/>
    <property type="match status" value="1"/>
</dbReference>
<dbReference type="Pfam" id="PF01928">
    <property type="entry name" value="CYTH"/>
    <property type="match status" value="1"/>
</dbReference>
<evidence type="ECO:0000313" key="3">
    <source>
        <dbReference type="Proteomes" id="UP000599179"/>
    </source>
</evidence>
<accession>A0ABQ1SGK4</accession>
<gene>
    <name evidence="2" type="ORF">GCM10010832_18570</name>
</gene>
<dbReference type="PANTHER" id="PTHR40114">
    <property type="entry name" value="SLR0698 PROTEIN"/>
    <property type="match status" value="1"/>
</dbReference>
<evidence type="ECO:0000259" key="1">
    <source>
        <dbReference type="PROSITE" id="PS51707"/>
    </source>
</evidence>
<keyword evidence="3" id="KW-1185">Reference proteome</keyword>
<dbReference type="Gene3D" id="2.40.320.10">
    <property type="entry name" value="Hypothetical Protein Pfu-838710-001"/>
    <property type="match status" value="1"/>
</dbReference>
<dbReference type="PROSITE" id="PS51707">
    <property type="entry name" value="CYTH"/>
    <property type="match status" value="1"/>
</dbReference>
<evidence type="ECO:0000313" key="2">
    <source>
        <dbReference type="EMBL" id="GGE38589.1"/>
    </source>
</evidence>
<dbReference type="Proteomes" id="UP000599179">
    <property type="component" value="Unassembled WGS sequence"/>
</dbReference>
<dbReference type="EMBL" id="BMGM01000007">
    <property type="protein sequence ID" value="GGE38589.1"/>
    <property type="molecule type" value="Genomic_DNA"/>
</dbReference>
<name>A0ABQ1SGK4_9FLAO</name>
<feature type="domain" description="CYTH" evidence="1">
    <location>
        <begin position="1"/>
        <end position="149"/>
    </location>
</feature>
<organism evidence="2 3">
    <name type="scientific">Psychroflexus planctonicus</name>
    <dbReference type="NCBI Taxonomy" id="1526575"/>
    <lineage>
        <taxon>Bacteria</taxon>
        <taxon>Pseudomonadati</taxon>
        <taxon>Bacteroidota</taxon>
        <taxon>Flavobacteriia</taxon>
        <taxon>Flavobacteriales</taxon>
        <taxon>Flavobacteriaceae</taxon>
        <taxon>Psychroflexus</taxon>
    </lineage>
</organism>
<dbReference type="InterPro" id="IPR012042">
    <property type="entry name" value="NeuTTM/CthTTM-like"/>
</dbReference>
<dbReference type="PIRSF" id="PIRSF016487">
    <property type="entry name" value="CYTH_UCP016487"/>
    <property type="match status" value="1"/>
</dbReference>
<proteinExistence type="predicted"/>
<protein>
    <submittedName>
        <fullName evidence="2">CYTH domain-containing protein</fullName>
    </submittedName>
</protein>
<dbReference type="InterPro" id="IPR033469">
    <property type="entry name" value="CYTH-like_dom_sf"/>
</dbReference>
<dbReference type="SUPFAM" id="SSF55154">
    <property type="entry name" value="CYTH-like phosphatases"/>
    <property type="match status" value="1"/>
</dbReference>